<comment type="caution">
    <text evidence="9">The sequence shown here is derived from an EMBL/GenBank/DDBJ whole genome shotgun (WGS) entry which is preliminary data.</text>
</comment>
<keyword evidence="9" id="KW-0808">Transferase</keyword>
<evidence type="ECO:0000313" key="10">
    <source>
        <dbReference type="Proteomes" id="UP001596413"/>
    </source>
</evidence>
<evidence type="ECO:0000256" key="2">
    <source>
        <dbReference type="ARBA" id="ARBA00022475"/>
    </source>
</evidence>
<feature type="domain" description="DAGKc" evidence="8">
    <location>
        <begin position="220"/>
        <end position="351"/>
    </location>
</feature>
<reference evidence="10" key="1">
    <citation type="journal article" date="2019" name="Int. J. Syst. Evol. Microbiol.">
        <title>The Global Catalogue of Microorganisms (GCM) 10K type strain sequencing project: providing services to taxonomists for standard genome sequencing and annotation.</title>
        <authorList>
            <consortium name="The Broad Institute Genomics Platform"/>
            <consortium name="The Broad Institute Genome Sequencing Center for Infectious Disease"/>
            <person name="Wu L."/>
            <person name="Ma J."/>
        </authorList>
    </citation>
    <scope>NUCLEOTIDE SEQUENCE [LARGE SCALE GENOMIC DNA]</scope>
    <source>
        <strain evidence="10">CGMCC 1.13681</strain>
    </source>
</reference>
<keyword evidence="10" id="KW-1185">Reference proteome</keyword>
<comment type="subcellular location">
    <subcellularLocation>
        <location evidence="1">Cell membrane</location>
        <topology evidence="1">Multi-pass membrane protein</topology>
    </subcellularLocation>
</comment>
<organism evidence="9 10">
    <name type="scientific">Streptomyces polyrhachis</name>
    <dbReference type="NCBI Taxonomy" id="1282885"/>
    <lineage>
        <taxon>Bacteria</taxon>
        <taxon>Bacillati</taxon>
        <taxon>Actinomycetota</taxon>
        <taxon>Actinomycetes</taxon>
        <taxon>Kitasatosporales</taxon>
        <taxon>Streptomycetaceae</taxon>
        <taxon>Streptomyces</taxon>
    </lineage>
</organism>
<evidence type="ECO:0000259" key="8">
    <source>
        <dbReference type="PROSITE" id="PS50146"/>
    </source>
</evidence>
<dbReference type="GO" id="GO:0016301">
    <property type="term" value="F:kinase activity"/>
    <property type="evidence" value="ECO:0007669"/>
    <property type="project" value="UniProtKB-KW"/>
</dbReference>
<dbReference type="Pfam" id="PF00781">
    <property type="entry name" value="DAGK_cat"/>
    <property type="match status" value="1"/>
</dbReference>
<feature type="compositionally biased region" description="Basic and acidic residues" evidence="7">
    <location>
        <begin position="1"/>
        <end position="10"/>
    </location>
</feature>
<evidence type="ECO:0000256" key="3">
    <source>
        <dbReference type="ARBA" id="ARBA00022692"/>
    </source>
</evidence>
<name>A0ABW2G9V6_9ACTN</name>
<dbReference type="SMART" id="SM00014">
    <property type="entry name" value="acidPPc"/>
    <property type="match status" value="1"/>
</dbReference>
<dbReference type="Pfam" id="PF01569">
    <property type="entry name" value="PAP2"/>
    <property type="match status" value="1"/>
</dbReference>
<accession>A0ABW2G9V6</accession>
<evidence type="ECO:0000256" key="5">
    <source>
        <dbReference type="ARBA" id="ARBA00022989"/>
    </source>
</evidence>
<evidence type="ECO:0000256" key="7">
    <source>
        <dbReference type="SAM" id="MobiDB-lite"/>
    </source>
</evidence>
<dbReference type="PANTHER" id="PTHR14969">
    <property type="entry name" value="SPHINGOSINE-1-PHOSPHATE PHOSPHOHYDROLASE"/>
    <property type="match status" value="1"/>
</dbReference>
<protein>
    <submittedName>
        <fullName evidence="9">Bifunctional phosphatase PAP2/diacylglycerol kinase family protein</fullName>
    </submittedName>
</protein>
<dbReference type="RefSeq" id="WP_386412377.1">
    <property type="nucleotide sequence ID" value="NZ_JBHSZO010000005.1"/>
</dbReference>
<dbReference type="SUPFAM" id="SSF111331">
    <property type="entry name" value="NAD kinase/diacylglycerol kinase-like"/>
    <property type="match status" value="1"/>
</dbReference>
<sequence length="531" mass="55346">MNWRRSGDRAPRRRTPAAPFAEPAGGRAARTLTTWDHVLFHEIALRHWPAAERVLPRMSRSANHGLLWFAAAGAMAALGGRPARRAAVRGVTSLAIASATVNTVVKRAARRKRPLLDAVPVVRRLRRQPITTSFPSGHAASAAAFAVGVALESPRWGAAVAPVAWSVAFSRIYTGVHYPSDVLAGLALGSGAALAVRGLALTRVRRAPPVLPCADAPALPGGRGLTVVVNTRSGAAGYGAGDPVARVRAALPHAEVVAWDPAGPPLDELLDTAARAAAVRGGALGVCGGDGSVNAAARAAVGHGVPLAVLPGGTRDHFAHDLGITSAADTARAVASGQAVAVDLGRVAFDAPPRRGGLFLNTFSIGVYPELVRVRESWARRVGPWPARVLAAVEVLRAAAPTEVRVNGVPRRVWLVFAGNCSYGGRGSAPVHRVDLADGLLDVRVLHAGRFPRTRLLLAALTGPVSGTPLQAVTRTRRLELSDLPPGELLAFDGEVAPSAGRLTLTKSNEALTVYRTWNHPGARCSSSSAR</sequence>
<keyword evidence="4" id="KW-0378">Hydrolase</keyword>
<dbReference type="SMART" id="SM00046">
    <property type="entry name" value="DAGKc"/>
    <property type="match status" value="1"/>
</dbReference>
<dbReference type="PANTHER" id="PTHR14969:SF62">
    <property type="entry name" value="DECAPRENYLPHOSPHORYL-5-PHOSPHORIBOSE PHOSPHATASE RV3807C-RELATED"/>
    <property type="match status" value="1"/>
</dbReference>
<evidence type="ECO:0000256" key="4">
    <source>
        <dbReference type="ARBA" id="ARBA00022801"/>
    </source>
</evidence>
<proteinExistence type="predicted"/>
<evidence type="ECO:0000256" key="6">
    <source>
        <dbReference type="ARBA" id="ARBA00023136"/>
    </source>
</evidence>
<dbReference type="EMBL" id="JBHSZO010000005">
    <property type="protein sequence ID" value="MFC7217554.1"/>
    <property type="molecule type" value="Genomic_DNA"/>
</dbReference>
<dbReference type="SUPFAM" id="SSF48317">
    <property type="entry name" value="Acid phosphatase/Vanadium-dependent haloperoxidase"/>
    <property type="match status" value="1"/>
</dbReference>
<feature type="region of interest" description="Disordered" evidence="7">
    <location>
        <begin position="1"/>
        <end position="26"/>
    </location>
</feature>
<dbReference type="InterPro" id="IPR017438">
    <property type="entry name" value="ATP-NAD_kinase_N"/>
</dbReference>
<dbReference type="CDD" id="cd01610">
    <property type="entry name" value="PAP2_like"/>
    <property type="match status" value="1"/>
</dbReference>
<dbReference type="InterPro" id="IPR036938">
    <property type="entry name" value="PAP2/HPO_sf"/>
</dbReference>
<dbReference type="Gene3D" id="2.60.200.40">
    <property type="match status" value="1"/>
</dbReference>
<dbReference type="Gene3D" id="1.20.144.10">
    <property type="entry name" value="Phosphatidic acid phosphatase type 2/haloperoxidase"/>
    <property type="match status" value="1"/>
</dbReference>
<evidence type="ECO:0000313" key="9">
    <source>
        <dbReference type="EMBL" id="MFC7217554.1"/>
    </source>
</evidence>
<dbReference type="Gene3D" id="3.40.50.10330">
    <property type="entry name" value="Probable inorganic polyphosphate/atp-NAD kinase, domain 1"/>
    <property type="match status" value="1"/>
</dbReference>
<gene>
    <name evidence="9" type="ORF">ACFQLX_05100</name>
</gene>
<keyword evidence="5" id="KW-1133">Transmembrane helix</keyword>
<keyword evidence="2" id="KW-1003">Cell membrane</keyword>
<keyword evidence="9" id="KW-0418">Kinase</keyword>
<dbReference type="Proteomes" id="UP001596413">
    <property type="component" value="Unassembled WGS sequence"/>
</dbReference>
<dbReference type="InterPro" id="IPR016064">
    <property type="entry name" value="NAD/diacylglycerol_kinase_sf"/>
</dbReference>
<dbReference type="InterPro" id="IPR001206">
    <property type="entry name" value="Diacylglycerol_kinase_cat_dom"/>
</dbReference>
<keyword evidence="3" id="KW-0812">Transmembrane</keyword>
<dbReference type="PROSITE" id="PS50146">
    <property type="entry name" value="DAGK"/>
    <property type="match status" value="1"/>
</dbReference>
<keyword evidence="6" id="KW-0472">Membrane</keyword>
<evidence type="ECO:0000256" key="1">
    <source>
        <dbReference type="ARBA" id="ARBA00004651"/>
    </source>
</evidence>
<dbReference type="InterPro" id="IPR000326">
    <property type="entry name" value="PAP2/HPO"/>
</dbReference>